<name>A0A2P2BQ24_9FIRM</name>
<comment type="subcellular location">
    <subcellularLocation>
        <location evidence="1">Cell membrane</location>
        <topology evidence="1">Multi-pass membrane protein</topology>
    </subcellularLocation>
</comment>
<feature type="transmembrane region" description="Helical" evidence="7">
    <location>
        <begin position="21"/>
        <end position="45"/>
    </location>
</feature>
<dbReference type="GO" id="GO:0005886">
    <property type="term" value="C:plasma membrane"/>
    <property type="evidence" value="ECO:0007669"/>
    <property type="project" value="UniProtKB-SubCell"/>
</dbReference>
<evidence type="ECO:0000256" key="7">
    <source>
        <dbReference type="SAM" id="Phobius"/>
    </source>
</evidence>
<dbReference type="SUPFAM" id="SSF52540">
    <property type="entry name" value="P-loop containing nucleoside triphosphate hydrolases"/>
    <property type="match status" value="1"/>
</dbReference>
<evidence type="ECO:0000259" key="8">
    <source>
        <dbReference type="PROSITE" id="PS50893"/>
    </source>
</evidence>
<dbReference type="PANTHER" id="PTHR43394:SF1">
    <property type="entry name" value="ATP-BINDING CASSETTE SUB-FAMILY B MEMBER 10, MITOCHONDRIAL"/>
    <property type="match status" value="1"/>
</dbReference>
<reference evidence="10 11" key="1">
    <citation type="submission" date="2014-09" db="EMBL/GenBank/DDBJ databases">
        <authorList>
            <person name="Hornung B.V."/>
        </authorList>
    </citation>
    <scope>NUCLEOTIDE SEQUENCE [LARGE SCALE GENOMIC DNA]</scope>
    <source>
        <strain evidence="10 11">FRIFI</strain>
    </source>
</reference>
<evidence type="ECO:0000259" key="9">
    <source>
        <dbReference type="PROSITE" id="PS50929"/>
    </source>
</evidence>
<dbReference type="PROSITE" id="PS50893">
    <property type="entry name" value="ABC_TRANSPORTER_2"/>
    <property type="match status" value="1"/>
</dbReference>
<keyword evidence="6 7" id="KW-0472">Membrane</keyword>
<dbReference type="InterPro" id="IPR027417">
    <property type="entry name" value="P-loop_NTPase"/>
</dbReference>
<dbReference type="InterPro" id="IPR017871">
    <property type="entry name" value="ABC_transporter-like_CS"/>
</dbReference>
<dbReference type="InterPro" id="IPR003439">
    <property type="entry name" value="ABC_transporter-like_ATP-bd"/>
</dbReference>
<proteinExistence type="predicted"/>
<dbReference type="GO" id="GO:0005524">
    <property type="term" value="F:ATP binding"/>
    <property type="evidence" value="ECO:0007669"/>
    <property type="project" value="UniProtKB-KW"/>
</dbReference>
<dbReference type="CDD" id="cd07346">
    <property type="entry name" value="ABC_6TM_exporters"/>
    <property type="match status" value="1"/>
</dbReference>
<dbReference type="Pfam" id="PF00005">
    <property type="entry name" value="ABC_tran"/>
    <property type="match status" value="1"/>
</dbReference>
<dbReference type="Gene3D" id="1.20.1560.10">
    <property type="entry name" value="ABC transporter type 1, transmembrane domain"/>
    <property type="match status" value="1"/>
</dbReference>
<evidence type="ECO:0000256" key="6">
    <source>
        <dbReference type="ARBA" id="ARBA00023136"/>
    </source>
</evidence>
<dbReference type="SUPFAM" id="SSF90123">
    <property type="entry name" value="ABC transporter transmembrane region"/>
    <property type="match status" value="1"/>
</dbReference>
<accession>A0A2P2BQ24</accession>
<evidence type="ECO:0000256" key="1">
    <source>
        <dbReference type="ARBA" id="ARBA00004651"/>
    </source>
</evidence>
<dbReference type="InterPro" id="IPR039421">
    <property type="entry name" value="Type_1_exporter"/>
</dbReference>
<dbReference type="GO" id="GO:0016887">
    <property type="term" value="F:ATP hydrolysis activity"/>
    <property type="evidence" value="ECO:0007669"/>
    <property type="project" value="InterPro"/>
</dbReference>
<dbReference type="Pfam" id="PF00664">
    <property type="entry name" value="ABC_membrane"/>
    <property type="match status" value="1"/>
</dbReference>
<keyword evidence="2 7" id="KW-0812">Transmembrane</keyword>
<dbReference type="RefSeq" id="WP_166505102.1">
    <property type="nucleotide sequence ID" value="NZ_LN650648.1"/>
</dbReference>
<dbReference type="PROSITE" id="PS50929">
    <property type="entry name" value="ABC_TM1F"/>
    <property type="match status" value="1"/>
</dbReference>
<gene>
    <name evidence="10" type="ORF">FRIFI_0889</name>
</gene>
<keyword evidence="3" id="KW-0547">Nucleotide-binding</keyword>
<evidence type="ECO:0000313" key="11">
    <source>
        <dbReference type="Proteomes" id="UP000245695"/>
    </source>
</evidence>
<keyword evidence="11" id="KW-1185">Reference proteome</keyword>
<keyword evidence="4 10" id="KW-0067">ATP-binding</keyword>
<dbReference type="InterPro" id="IPR036640">
    <property type="entry name" value="ABC1_TM_sf"/>
</dbReference>
<feature type="transmembrane region" description="Helical" evidence="7">
    <location>
        <begin position="154"/>
        <end position="172"/>
    </location>
</feature>
<dbReference type="KEGG" id="rhom:FRIFI_0889"/>
<evidence type="ECO:0000313" key="10">
    <source>
        <dbReference type="EMBL" id="CEI72429.1"/>
    </source>
</evidence>
<feature type="domain" description="ABC transporter" evidence="8">
    <location>
        <begin position="328"/>
        <end position="562"/>
    </location>
</feature>
<evidence type="ECO:0000256" key="2">
    <source>
        <dbReference type="ARBA" id="ARBA00022692"/>
    </source>
</evidence>
<dbReference type="SMART" id="SM00382">
    <property type="entry name" value="AAA"/>
    <property type="match status" value="1"/>
</dbReference>
<dbReference type="InterPro" id="IPR011527">
    <property type="entry name" value="ABC1_TM_dom"/>
</dbReference>
<feature type="transmembrane region" description="Helical" evidence="7">
    <location>
        <begin position="236"/>
        <end position="262"/>
    </location>
</feature>
<dbReference type="PANTHER" id="PTHR43394">
    <property type="entry name" value="ATP-DEPENDENT PERMEASE MDL1, MITOCHONDRIAL"/>
    <property type="match status" value="1"/>
</dbReference>
<dbReference type="AlphaFoldDB" id="A0A2P2BQ24"/>
<feature type="domain" description="ABC transmembrane type-1" evidence="9">
    <location>
        <begin position="24"/>
        <end position="297"/>
    </location>
</feature>
<dbReference type="GO" id="GO:0015421">
    <property type="term" value="F:ABC-type oligopeptide transporter activity"/>
    <property type="evidence" value="ECO:0007669"/>
    <property type="project" value="TreeGrafter"/>
</dbReference>
<dbReference type="InterPro" id="IPR003593">
    <property type="entry name" value="AAA+_ATPase"/>
</dbReference>
<feature type="transmembrane region" description="Helical" evidence="7">
    <location>
        <begin position="51"/>
        <end position="71"/>
    </location>
</feature>
<feature type="transmembrane region" description="Helical" evidence="7">
    <location>
        <begin position="126"/>
        <end position="148"/>
    </location>
</feature>
<sequence>MKMLLKYALKYKGQFFTRIATISLVALASICFDFMMGFIVDIFASGDVNKFIPIIVATIGLIIIMFITEYLDGLVMSKYIKNTVNYLRCDIFFKVINKDIKDFSLDNSGKYISVLYNDVKMIEDNFLNNIFLIISSLISFTISLGVLFFISPSIVVFIAVFGALGFIIPNALSKKLVIEKNEYSKNLEEITSLTKDLFTGFEVIKGFNISNKINKIFKESSIKVESSKRRYAILEAIIKGFSLSFSVTIYLGVLILGGYLMYKKSISVGTAIIIIQLSTHIVSPVKTSISLINQIKSVSLIADKIEEILETSNESIEEVKLNEFENSIEVKNLNYSYTSDRKALDNINLTFEKNKKYAIVGESGCGKSTLIKLLMRYYTDYEGSINFDNKDLKEIYSLDLYKNISMIQQNVFMFDDSIKENIKLFANYSDEQVLESCKRSGILPLINKLENGIESHVGENGNKLSGGEKQRIAIARALINNTQILILDESTSALDNETAYNLETSLLSLNDLTMIVVTHKLIKNILINYDEIIVMKEGRVIEKGSFKELIDLKGYFYSLYYIQSDDNKNKIT</sequence>
<evidence type="ECO:0000256" key="5">
    <source>
        <dbReference type="ARBA" id="ARBA00022989"/>
    </source>
</evidence>
<keyword evidence="5 7" id="KW-1133">Transmembrane helix</keyword>
<dbReference type="EMBL" id="LN650648">
    <property type="protein sequence ID" value="CEI72429.1"/>
    <property type="molecule type" value="Genomic_DNA"/>
</dbReference>
<dbReference type="Proteomes" id="UP000245695">
    <property type="component" value="Chromosome 1"/>
</dbReference>
<organism evidence="10 11">
    <name type="scientific">Romboutsia hominis</name>
    <dbReference type="NCBI Taxonomy" id="1507512"/>
    <lineage>
        <taxon>Bacteria</taxon>
        <taxon>Bacillati</taxon>
        <taxon>Bacillota</taxon>
        <taxon>Clostridia</taxon>
        <taxon>Peptostreptococcales</taxon>
        <taxon>Peptostreptococcaceae</taxon>
        <taxon>Romboutsia</taxon>
    </lineage>
</organism>
<evidence type="ECO:0000256" key="3">
    <source>
        <dbReference type="ARBA" id="ARBA00022741"/>
    </source>
</evidence>
<dbReference type="Gene3D" id="3.40.50.300">
    <property type="entry name" value="P-loop containing nucleotide triphosphate hydrolases"/>
    <property type="match status" value="1"/>
</dbReference>
<protein>
    <submittedName>
        <fullName evidence="10">Lipid A export ATP-binding/permease protein MsbA</fullName>
    </submittedName>
</protein>
<dbReference type="PROSITE" id="PS00211">
    <property type="entry name" value="ABC_TRANSPORTER_1"/>
    <property type="match status" value="1"/>
</dbReference>
<evidence type="ECO:0000256" key="4">
    <source>
        <dbReference type="ARBA" id="ARBA00022840"/>
    </source>
</evidence>